<feature type="transmembrane region" description="Helical" evidence="6">
    <location>
        <begin position="309"/>
        <end position="330"/>
    </location>
</feature>
<protein>
    <recommendedName>
        <fullName evidence="6">Multidrug and toxin extrusion protein</fullName>
    </recommendedName>
</protein>
<feature type="transmembrane region" description="Helical" evidence="6">
    <location>
        <begin position="86"/>
        <end position="106"/>
    </location>
</feature>
<feature type="transmembrane region" description="Helical" evidence="6">
    <location>
        <begin position="197"/>
        <end position="217"/>
    </location>
</feature>
<feature type="transmembrane region" description="Helical" evidence="6">
    <location>
        <begin position="1111"/>
        <end position="1131"/>
    </location>
</feature>
<dbReference type="CDD" id="cd13132">
    <property type="entry name" value="MATE_eukaryotic"/>
    <property type="match status" value="2"/>
</dbReference>
<sequence length="1135" mass="122685">MDVARYTEGVNGALTGAEAAASVQSSDCGSCLQRIRGCVPLDHWNEIVQLLKLGGPVVISQLMVFMISIVSMMFCGHQGKTELAGVSLAAAVVTITGISIGIGLSATCDTLISQTYGSGNLKRVGVILQRGILILLLACFPCWAVLINTEPLLLALRQSAEVARLTQLYVKIFMPALPAAFMYMLQGKYLQNQGIMWPQAITGGVGNALNAVINYIFLYPLKLGVAGSAAANAISQYFLALFLYFYIRWRGLHKATWGGWSLDCLQEWGPFIKLAIPSMLMICLPWWILEIGVFLAGAISEVELDAQSIVYQLSIVAFMFAQGFSAAACVRVGSALGAGNIEQAKLSSKVSIICTFIVACFVGGSLTIARNVIGYIFTSEHDIIQRFFKVMVIFGFFHVADATAGVAASVLRGAGKQLIGALWNLVAVYFIGFPIGVSLMFAANMGIVGLWTGLTICGTLQAIVFITVLWKLDWIKAAEEAFVRAGVRITVEKEMDEVEHSDSNHSQAKVSATLPKTVSAEEDDADLEAHDPRHSLQQFSTTTVGDVLSVMDGPGKAKYTEGVKDVKAGEAASSTRSSGGGCGSCLKRMVGFIPLEYRRELVQVFKLAGPVVISQLMIFMISFISTVFCGHLGKTELAGVSLSIAVVNVTGISIGTGLSLTCDTLISQTYGSGNLKRVGVILQRGILILLLACFPCWAVLINTEPLLLAVRQSTEVARLTQLYVKIFMPALPAAFMYQLEGRYLQNQGIIWPQVVTGAIGNICNAVINYIFLFRLDMGVAGSAAANAISQYFLAVILYVYICWRGLHKATWGGWTMECLQEWGPFVKLAIPSMLMLCLEWWTFEMGGFLAGMISEAELGAQSIAYELTVVAYMFPLGFSAAASVRVGNALGAGNIEQAKLSSKVPIICTFIIACLVGGSFSIARYFMGYIFTNDQDILQKVADIMIIFFFMHLCDATAGVVGGVLRGAGKQMIGAACNLVGHYIIGFPISVALMFAAHMGVVGLWIGLTISVFMQSIFFVIYVCRLNWKKVTEEAQVRAGVKVKDEKETVRMENIDSNQNQAQVSTISSSCVTADEESAYQEVQISDQNVPTTTTVGDVLSVKQLVVRRGLALLIMILILVVGIFANHFLVRLFD</sequence>
<evidence type="ECO:0000313" key="7">
    <source>
        <dbReference type="EMBL" id="KAE8301039.1"/>
    </source>
</evidence>
<keyword evidence="5 6" id="KW-0472">Membrane</keyword>
<comment type="caution">
    <text evidence="7">The sequence shown here is derived from an EMBL/GenBank/DDBJ whole genome shotgun (WGS) entry which is preliminary data.</text>
</comment>
<dbReference type="Pfam" id="PF01554">
    <property type="entry name" value="MatE"/>
    <property type="match status" value="4"/>
</dbReference>
<comment type="similarity">
    <text evidence="2 6">Belongs to the multi antimicrobial extrusion (MATE) (TC 2.A.66.1) family.</text>
</comment>
<dbReference type="Proteomes" id="UP000424527">
    <property type="component" value="Unassembled WGS sequence"/>
</dbReference>
<evidence type="ECO:0000256" key="2">
    <source>
        <dbReference type="ARBA" id="ARBA00010199"/>
    </source>
</evidence>
<feature type="transmembrane region" description="Helical" evidence="6">
    <location>
        <begin position="390"/>
        <end position="411"/>
    </location>
</feature>
<evidence type="ECO:0000256" key="4">
    <source>
        <dbReference type="ARBA" id="ARBA00022989"/>
    </source>
</evidence>
<evidence type="ECO:0000256" key="1">
    <source>
        <dbReference type="ARBA" id="ARBA00004141"/>
    </source>
</evidence>
<keyword evidence="3 6" id="KW-0812">Transmembrane</keyword>
<dbReference type="InterPro" id="IPR045069">
    <property type="entry name" value="MATE_euk"/>
</dbReference>
<evidence type="ECO:0000313" key="8">
    <source>
        <dbReference type="Proteomes" id="UP000424527"/>
    </source>
</evidence>
<feature type="transmembrane region" description="Helical" evidence="6">
    <location>
        <begin position="640"/>
        <end position="660"/>
    </location>
</feature>
<keyword evidence="8" id="KW-1185">Reference proteome</keyword>
<feature type="transmembrane region" description="Helical" evidence="6">
    <location>
        <begin position="749"/>
        <end position="771"/>
    </location>
</feature>
<feature type="transmembrane region" description="Helical" evidence="6">
    <location>
        <begin position="268"/>
        <end position="289"/>
    </location>
</feature>
<name>A0A6G0JB80_LARCR</name>
<dbReference type="InterPro" id="IPR002528">
    <property type="entry name" value="MATE_fam"/>
</dbReference>
<dbReference type="AlphaFoldDB" id="A0A6G0JB80"/>
<organism evidence="7 8">
    <name type="scientific">Larimichthys crocea</name>
    <name type="common">Large yellow croaker</name>
    <name type="synonym">Pseudosciaena crocea</name>
    <dbReference type="NCBI Taxonomy" id="215358"/>
    <lineage>
        <taxon>Eukaryota</taxon>
        <taxon>Metazoa</taxon>
        <taxon>Chordata</taxon>
        <taxon>Craniata</taxon>
        <taxon>Vertebrata</taxon>
        <taxon>Euteleostomi</taxon>
        <taxon>Actinopterygii</taxon>
        <taxon>Neopterygii</taxon>
        <taxon>Teleostei</taxon>
        <taxon>Neoteleostei</taxon>
        <taxon>Acanthomorphata</taxon>
        <taxon>Eupercaria</taxon>
        <taxon>Sciaenidae</taxon>
        <taxon>Larimichthys</taxon>
    </lineage>
</organism>
<dbReference type="EMBL" id="REGW02000001">
    <property type="protein sequence ID" value="KAE8301039.1"/>
    <property type="molecule type" value="Genomic_DNA"/>
</dbReference>
<feature type="transmembrane region" description="Helical" evidence="6">
    <location>
        <begin position="783"/>
        <end position="803"/>
    </location>
</feature>
<dbReference type="GO" id="GO:0016020">
    <property type="term" value="C:membrane"/>
    <property type="evidence" value="ECO:0007669"/>
    <property type="project" value="UniProtKB-SubCell"/>
</dbReference>
<proteinExistence type="inferred from homology"/>
<dbReference type="GO" id="GO:0015297">
    <property type="term" value="F:antiporter activity"/>
    <property type="evidence" value="ECO:0007669"/>
    <property type="project" value="InterPro"/>
</dbReference>
<feature type="transmembrane region" description="Helical" evidence="6">
    <location>
        <begin position="720"/>
        <end position="737"/>
    </location>
</feature>
<dbReference type="NCBIfam" id="TIGR00797">
    <property type="entry name" value="matE"/>
    <property type="match status" value="2"/>
</dbReference>
<dbReference type="PANTHER" id="PTHR11206">
    <property type="entry name" value="MULTIDRUG RESISTANCE PROTEIN"/>
    <property type="match status" value="1"/>
</dbReference>
<feature type="transmembrane region" description="Helical" evidence="6">
    <location>
        <begin position="1002"/>
        <end position="1024"/>
    </location>
</feature>
<evidence type="ECO:0000256" key="5">
    <source>
        <dbReference type="ARBA" id="ARBA00023136"/>
    </source>
</evidence>
<evidence type="ECO:0000256" key="3">
    <source>
        <dbReference type="ARBA" id="ARBA00022692"/>
    </source>
</evidence>
<feature type="transmembrane region" description="Helical" evidence="6">
    <location>
        <begin position="127"/>
        <end position="148"/>
    </location>
</feature>
<feature type="transmembrane region" description="Helical" evidence="6">
    <location>
        <begin position="946"/>
        <end position="965"/>
    </location>
</feature>
<reference evidence="7 8" key="1">
    <citation type="submission" date="2019-07" db="EMBL/GenBank/DDBJ databases">
        <title>Chromosome genome assembly for large yellow croaker.</title>
        <authorList>
            <person name="Xiao S."/>
        </authorList>
    </citation>
    <scope>NUCLEOTIDE SEQUENCE [LARGE SCALE GENOMIC DNA]</scope>
    <source>
        <strain evidence="7">JMULYC20181020</strain>
        <tissue evidence="7">Muscle</tissue>
    </source>
</reference>
<evidence type="ECO:0000256" key="6">
    <source>
        <dbReference type="RuleBase" id="RU004914"/>
    </source>
</evidence>
<feature type="transmembrane region" description="Helical" evidence="6">
    <location>
        <begin position="168"/>
        <end position="185"/>
    </location>
</feature>
<dbReference type="GO" id="GO:0042910">
    <property type="term" value="F:xenobiotic transmembrane transporter activity"/>
    <property type="evidence" value="ECO:0007669"/>
    <property type="project" value="InterPro"/>
</dbReference>
<feature type="transmembrane region" description="Helical" evidence="6">
    <location>
        <begin position="448"/>
        <end position="470"/>
    </location>
</feature>
<feature type="transmembrane region" description="Helical" evidence="6">
    <location>
        <begin position="418"/>
        <end position="442"/>
    </location>
</feature>
<feature type="transmembrane region" description="Helical" evidence="6">
    <location>
        <begin position="607"/>
        <end position="628"/>
    </location>
</feature>
<comment type="subcellular location">
    <subcellularLocation>
        <location evidence="1">Membrane</location>
        <topology evidence="1">Multi-pass membrane protein</topology>
    </subcellularLocation>
</comment>
<feature type="transmembrane region" description="Helical" evidence="6">
    <location>
        <begin position="53"/>
        <end position="74"/>
    </location>
</feature>
<feature type="transmembrane region" description="Helical" evidence="6">
    <location>
        <begin position="223"/>
        <end position="247"/>
    </location>
</feature>
<accession>A0A6G0JB80</accession>
<feature type="transmembrane region" description="Helical" evidence="6">
    <location>
        <begin position="863"/>
        <end position="884"/>
    </location>
</feature>
<dbReference type="GO" id="GO:1990961">
    <property type="term" value="P:xenobiotic detoxification by transmembrane export across the plasma membrane"/>
    <property type="evidence" value="ECO:0007669"/>
    <property type="project" value="InterPro"/>
</dbReference>
<feature type="transmembrane region" description="Helical" evidence="6">
    <location>
        <begin position="681"/>
        <end position="700"/>
    </location>
</feature>
<keyword evidence="4 6" id="KW-1133">Transmembrane helix</keyword>
<feature type="transmembrane region" description="Helical" evidence="6">
    <location>
        <begin position="972"/>
        <end position="996"/>
    </location>
</feature>
<gene>
    <name evidence="7" type="ORF">D5F01_LYC01190</name>
</gene>
<feature type="transmembrane region" description="Helical" evidence="6">
    <location>
        <begin position="904"/>
        <end position="926"/>
    </location>
</feature>
<feature type="transmembrane region" description="Helical" evidence="6">
    <location>
        <begin position="350"/>
        <end position="378"/>
    </location>
</feature>